<dbReference type="PANTHER" id="PTHR37804:SF1">
    <property type="entry name" value="CDAA REGULATORY PROTEIN CDAR"/>
    <property type="match status" value="1"/>
</dbReference>
<keyword evidence="2" id="KW-1185">Reference proteome</keyword>
<dbReference type="RefSeq" id="WP_116225829.1">
    <property type="nucleotide sequence ID" value="NZ_AP018437.1"/>
</dbReference>
<gene>
    <name evidence="1" type="ORF">DFR64_2556</name>
</gene>
<evidence type="ECO:0000313" key="2">
    <source>
        <dbReference type="Proteomes" id="UP000256388"/>
    </source>
</evidence>
<dbReference type="EMBL" id="QUMS01000004">
    <property type="protein sequence ID" value="REG06126.1"/>
    <property type="molecule type" value="Genomic_DNA"/>
</dbReference>
<dbReference type="Proteomes" id="UP000256388">
    <property type="component" value="Unassembled WGS sequence"/>
</dbReference>
<name>A0A347ZQG3_9CHLR</name>
<accession>A0A347ZQG3</accession>
<dbReference type="Gene3D" id="2.170.120.30">
    <property type="match status" value="2"/>
</dbReference>
<evidence type="ECO:0000313" key="1">
    <source>
        <dbReference type="EMBL" id="REG06126.1"/>
    </source>
</evidence>
<sequence>MNPLKRITINLPILLTALALAVAVWVLAVTTTDPVEKRNYSRPVELEVSGLNTNLIVTSELPEQVSLTLSAPSSIWTSELSNANVIRAFLDLSGLEAGNYTLPIDLQIDAQPVKVDNYSPKEVEVRLEQLYTKDLSITLVQPSSPAVGYEAGAPKLSTDTATVSGPSSQVEKVAEIRATLDISQAKEDIDRDLELLALDENGLPVDNVTISPEKVNVTMPISQRGGYRNVSVKVLTSGQIASGYRLTNISSNPLVVTVYSSDPELVNNLPGYIETQPLNLTDAQEDLQVSLPLAVPSGISVVGESTIKVTVSISPIQGSVTLTSLPVEIVDLLPDYNVTLSPDRVDVILSGPIPTLDQLSSSDVRVLINLSDYTEGVYQLEPLVELDVTGILVESKLPASIEVEIMPVVKPTAAP</sequence>
<dbReference type="InterPro" id="IPR012505">
    <property type="entry name" value="YbbR"/>
</dbReference>
<dbReference type="Pfam" id="PF07949">
    <property type="entry name" value="YbbR"/>
    <property type="match status" value="3"/>
</dbReference>
<reference evidence="1 2" key="1">
    <citation type="submission" date="2018-08" db="EMBL/GenBank/DDBJ databases">
        <title>Genomic Encyclopedia of Type Strains, Phase IV (KMG-IV): sequencing the most valuable type-strain genomes for metagenomic binning, comparative biology and taxonomic classification.</title>
        <authorList>
            <person name="Goeker M."/>
        </authorList>
    </citation>
    <scope>NUCLEOTIDE SEQUENCE [LARGE SCALE GENOMIC DNA]</scope>
    <source>
        <strain evidence="1 2">DSM 23923</strain>
    </source>
</reference>
<proteinExistence type="predicted"/>
<dbReference type="OrthoDB" id="157691at2"/>
<protein>
    <submittedName>
        <fullName evidence="1">YbbR domain-containing protein</fullName>
    </submittedName>
</protein>
<comment type="caution">
    <text evidence="1">The sequence shown here is derived from an EMBL/GenBank/DDBJ whole genome shotgun (WGS) entry which is preliminary data.</text>
</comment>
<dbReference type="AlphaFoldDB" id="A0A347ZQG3"/>
<dbReference type="Gene3D" id="2.170.120.40">
    <property type="entry name" value="YbbR-like domain"/>
    <property type="match status" value="2"/>
</dbReference>
<dbReference type="PANTHER" id="PTHR37804">
    <property type="entry name" value="CDAA REGULATORY PROTEIN CDAR"/>
    <property type="match status" value="1"/>
</dbReference>
<dbReference type="InterPro" id="IPR053154">
    <property type="entry name" value="c-di-AMP_regulator"/>
</dbReference>
<organism evidence="1 2">
    <name type="scientific">Pelolinea submarina</name>
    <dbReference type="NCBI Taxonomy" id="913107"/>
    <lineage>
        <taxon>Bacteria</taxon>
        <taxon>Bacillati</taxon>
        <taxon>Chloroflexota</taxon>
        <taxon>Anaerolineae</taxon>
        <taxon>Anaerolineales</taxon>
        <taxon>Anaerolineaceae</taxon>
        <taxon>Pelolinea</taxon>
    </lineage>
</organism>